<accession>A0A3B7MSA8</accession>
<evidence type="ECO:0008006" key="5">
    <source>
        <dbReference type="Google" id="ProtNLM"/>
    </source>
</evidence>
<sequence>MKTIAIPLCCLLATFLLTRPAALSQTITGAWKGKTGNVRTELKLVKKGDSLLGTAYYYTSKTHYRRYAVRGYFDGQTNDVVWWDETLLEDRSSGNLFGSSKEPVLTVADFNCPGEDKMLLDGSSTERDHKDIPKGTVALEKIAIPTFTDEWDYVIENYTVGANHPDIIDSIARMSFAPPLMEEREIPAAVIRPSAPVVVAAPKVSAPPPAAPPEIKKPVGSPLTPEDKFTARTNKLQTVIPVTAKKIELRFYDNAQVDGDSIALFLNKRLIFKNIRLTEQPYTIFLDADELGDDNELVMVAENLGSIPPNTSFMVAIVGKKRYEARLYADEHSSALIRLIKQDGDK</sequence>
<evidence type="ECO:0000313" key="3">
    <source>
        <dbReference type="EMBL" id="AXY77402.1"/>
    </source>
</evidence>
<feature type="chain" id="PRO_5017597864" description="DUF4488 domain-containing protein" evidence="2">
    <location>
        <begin position="25"/>
        <end position="346"/>
    </location>
</feature>
<dbReference type="OrthoDB" id="639821at2"/>
<dbReference type="Proteomes" id="UP000263900">
    <property type="component" value="Chromosome"/>
</dbReference>
<name>A0A3B7MSA8_9BACT</name>
<keyword evidence="4" id="KW-1185">Reference proteome</keyword>
<dbReference type="AlphaFoldDB" id="A0A3B7MSA8"/>
<keyword evidence="2" id="KW-0732">Signal</keyword>
<gene>
    <name evidence="3" type="ORF">D3H65_26985</name>
</gene>
<feature type="signal peptide" evidence="2">
    <location>
        <begin position="1"/>
        <end position="24"/>
    </location>
</feature>
<evidence type="ECO:0000256" key="2">
    <source>
        <dbReference type="SAM" id="SignalP"/>
    </source>
</evidence>
<evidence type="ECO:0000313" key="4">
    <source>
        <dbReference type="Proteomes" id="UP000263900"/>
    </source>
</evidence>
<dbReference type="EMBL" id="CP032157">
    <property type="protein sequence ID" value="AXY77402.1"/>
    <property type="molecule type" value="Genomic_DNA"/>
</dbReference>
<proteinExistence type="predicted"/>
<dbReference type="KEGG" id="pseg:D3H65_26985"/>
<dbReference type="RefSeq" id="WP_119053278.1">
    <property type="nucleotide sequence ID" value="NZ_CP032157.1"/>
</dbReference>
<evidence type="ECO:0000256" key="1">
    <source>
        <dbReference type="SAM" id="MobiDB-lite"/>
    </source>
</evidence>
<reference evidence="3 4" key="1">
    <citation type="submission" date="2018-09" db="EMBL/GenBank/DDBJ databases">
        <title>Genome sequencing of strain 6GH32-13.</title>
        <authorList>
            <person name="Weon H.-Y."/>
            <person name="Heo J."/>
            <person name="Kwon S.-W."/>
        </authorList>
    </citation>
    <scope>NUCLEOTIDE SEQUENCE [LARGE SCALE GENOMIC DNA]</scope>
    <source>
        <strain evidence="3 4">5GH32-13</strain>
    </source>
</reference>
<feature type="region of interest" description="Disordered" evidence="1">
    <location>
        <begin position="204"/>
        <end position="223"/>
    </location>
</feature>
<protein>
    <recommendedName>
        <fullName evidence="5">DUF4488 domain-containing protein</fullName>
    </recommendedName>
</protein>
<organism evidence="3 4">
    <name type="scientific">Paraflavitalea soli</name>
    <dbReference type="NCBI Taxonomy" id="2315862"/>
    <lineage>
        <taxon>Bacteria</taxon>
        <taxon>Pseudomonadati</taxon>
        <taxon>Bacteroidota</taxon>
        <taxon>Chitinophagia</taxon>
        <taxon>Chitinophagales</taxon>
        <taxon>Chitinophagaceae</taxon>
        <taxon>Paraflavitalea</taxon>
    </lineage>
</organism>